<proteinExistence type="predicted"/>
<reference evidence="2 3" key="1">
    <citation type="submission" date="2019-06" db="EMBL/GenBank/DDBJ databases">
        <title>Draft genome sequence of Methanolobus vulcani B1d.</title>
        <authorList>
            <person name="Creighbaum A.J."/>
            <person name="Ticak T."/>
            <person name="Hariraju D."/>
            <person name="Arivett B.A."/>
            <person name="Ferguson D.J.Jr."/>
        </authorList>
    </citation>
    <scope>NUCLEOTIDE SEQUENCE [LARGE SCALE GENOMIC DNA]</scope>
    <source>
        <strain evidence="2 3">B1d</strain>
    </source>
</reference>
<organism evidence="2 3">
    <name type="scientific">Methanolobus vulcani</name>
    <dbReference type="NCBI Taxonomy" id="38026"/>
    <lineage>
        <taxon>Archaea</taxon>
        <taxon>Methanobacteriati</taxon>
        <taxon>Methanobacteriota</taxon>
        <taxon>Stenosarchaea group</taxon>
        <taxon>Methanomicrobia</taxon>
        <taxon>Methanosarcinales</taxon>
        <taxon>Methanosarcinaceae</taxon>
        <taxon>Methanolobus</taxon>
    </lineage>
</organism>
<evidence type="ECO:0000313" key="3">
    <source>
        <dbReference type="Proteomes" id="UP000319335"/>
    </source>
</evidence>
<feature type="transmembrane region" description="Helical" evidence="1">
    <location>
        <begin position="18"/>
        <end position="40"/>
    </location>
</feature>
<evidence type="ECO:0000313" key="2">
    <source>
        <dbReference type="EMBL" id="TQD28401.1"/>
    </source>
</evidence>
<accession>A0A7Z8KQX8</accession>
<dbReference type="AlphaFoldDB" id="A0A7Z8KQX8"/>
<dbReference type="Proteomes" id="UP000319335">
    <property type="component" value="Unassembled WGS sequence"/>
</dbReference>
<keyword evidence="1" id="KW-1133">Transmembrane helix</keyword>
<keyword evidence="1" id="KW-0472">Membrane</keyword>
<name>A0A7Z8KQX8_9EURY</name>
<gene>
    <name evidence="2" type="ORF">FKV42_01710</name>
</gene>
<feature type="transmembrane region" description="Helical" evidence="1">
    <location>
        <begin position="52"/>
        <end position="70"/>
    </location>
</feature>
<keyword evidence="3" id="KW-1185">Reference proteome</keyword>
<evidence type="ECO:0000256" key="1">
    <source>
        <dbReference type="SAM" id="Phobius"/>
    </source>
</evidence>
<dbReference type="RefSeq" id="WP_154808507.1">
    <property type="nucleotide sequence ID" value="NZ_VIAQ01000006.1"/>
</dbReference>
<dbReference type="EMBL" id="VIAQ01000006">
    <property type="protein sequence ID" value="TQD28401.1"/>
    <property type="molecule type" value="Genomic_DNA"/>
</dbReference>
<sequence length="87" mass="9624">MDGVNEAKYNSAFAKDTFLILGAIALLIVVEGYVVFTILSEAGSAVAPAIRGIYILFFGLVVGIETIGYLQVRHSIKQHMFDFKYYD</sequence>
<protein>
    <submittedName>
        <fullName evidence="2">Monomethylamine permease</fullName>
    </submittedName>
</protein>
<comment type="caution">
    <text evidence="2">The sequence shown here is derived from an EMBL/GenBank/DDBJ whole genome shotgun (WGS) entry which is preliminary data.</text>
</comment>
<keyword evidence="1" id="KW-0812">Transmembrane</keyword>
<dbReference type="OrthoDB" id="124638at2157"/>